<organism evidence="2 3">
    <name type="scientific">Photobacterium atrarenae</name>
    <dbReference type="NCBI Taxonomy" id="865757"/>
    <lineage>
        <taxon>Bacteria</taxon>
        <taxon>Pseudomonadati</taxon>
        <taxon>Pseudomonadota</taxon>
        <taxon>Gammaproteobacteria</taxon>
        <taxon>Vibrionales</taxon>
        <taxon>Vibrionaceae</taxon>
        <taxon>Photobacterium</taxon>
    </lineage>
</organism>
<evidence type="ECO:0000313" key="2">
    <source>
        <dbReference type="EMBL" id="UTV26443.1"/>
    </source>
</evidence>
<dbReference type="Pfam" id="PF00583">
    <property type="entry name" value="Acetyltransf_1"/>
    <property type="match status" value="1"/>
</dbReference>
<evidence type="ECO:0000313" key="3">
    <source>
        <dbReference type="Proteomes" id="UP001057998"/>
    </source>
</evidence>
<keyword evidence="2" id="KW-0012">Acyltransferase</keyword>
<feature type="domain" description="N-acetyltransferase" evidence="1">
    <location>
        <begin position="3"/>
        <end position="169"/>
    </location>
</feature>
<proteinExistence type="predicted"/>
<dbReference type="PROSITE" id="PS51186">
    <property type="entry name" value="GNAT"/>
    <property type="match status" value="1"/>
</dbReference>
<evidence type="ECO:0000259" key="1">
    <source>
        <dbReference type="PROSITE" id="PS51186"/>
    </source>
</evidence>
<dbReference type="Gene3D" id="3.40.630.30">
    <property type="match status" value="1"/>
</dbReference>
<dbReference type="CDD" id="cd04301">
    <property type="entry name" value="NAT_SF"/>
    <property type="match status" value="1"/>
</dbReference>
<dbReference type="EMBL" id="CP101508">
    <property type="protein sequence ID" value="UTV26443.1"/>
    <property type="molecule type" value="Genomic_DNA"/>
</dbReference>
<dbReference type="EC" id="2.3.1.-" evidence="2"/>
<dbReference type="GO" id="GO:0016746">
    <property type="term" value="F:acyltransferase activity"/>
    <property type="evidence" value="ECO:0007669"/>
    <property type="project" value="UniProtKB-KW"/>
</dbReference>
<protein>
    <submittedName>
        <fullName evidence="2">GNAT family N-acetyltransferase</fullName>
        <ecNumber evidence="2">2.3.1.-</ecNumber>
    </submittedName>
</protein>
<keyword evidence="3" id="KW-1185">Reference proteome</keyword>
<dbReference type="InterPro" id="IPR016181">
    <property type="entry name" value="Acyl_CoA_acyltransferase"/>
</dbReference>
<dbReference type="SUPFAM" id="SSF55729">
    <property type="entry name" value="Acyl-CoA N-acyltransferases (Nat)"/>
    <property type="match status" value="1"/>
</dbReference>
<dbReference type="RefSeq" id="WP_255387654.1">
    <property type="nucleotide sequence ID" value="NZ_CP101508.1"/>
</dbReference>
<sequence length="172" mass="19907">MKVSLVPIAENERPTLERLFQFYLYEMAACLALPLNAQGSYAYRPTLLDGYWTQPEHQPFFMVVENDAAGVEAVEQELAGFALIRRYPQDPARYDIDQFFVARKFKGQGVGKQALANLLNQFPGKWQIRVLVENEPALAFWQSAVRQVVGQHYEHSMDLDVDLMMHFFRFEV</sequence>
<reference evidence="2" key="1">
    <citation type="submission" date="2022-07" db="EMBL/GenBank/DDBJ databases">
        <title>Genome sequencing of Photobacterium atrarenae GJH2-4.</title>
        <authorList>
            <person name="Park S.-J."/>
        </authorList>
    </citation>
    <scope>NUCLEOTIDE SEQUENCE</scope>
    <source>
        <strain evidence="2">GJH2-4</strain>
    </source>
</reference>
<gene>
    <name evidence="2" type="ORF">NNL38_08610</name>
</gene>
<keyword evidence="2" id="KW-0808">Transferase</keyword>
<dbReference type="InterPro" id="IPR000182">
    <property type="entry name" value="GNAT_dom"/>
</dbReference>
<dbReference type="Proteomes" id="UP001057998">
    <property type="component" value="Chromosome 1"/>
</dbReference>
<name>A0ABY5GDK2_9GAMM</name>
<accession>A0ABY5GDK2</accession>